<evidence type="ECO:0000313" key="2">
    <source>
        <dbReference type="EMBL" id="EFD00749.1"/>
    </source>
</evidence>
<evidence type="ECO:0000313" key="3">
    <source>
        <dbReference type="Proteomes" id="UP000004968"/>
    </source>
</evidence>
<name>D3ABS6_9FIRM</name>
<protein>
    <submittedName>
        <fullName evidence="2">Uncharacterized protein</fullName>
    </submittedName>
</protein>
<gene>
    <name evidence="2" type="ORF">CLOSTHATH_01054</name>
</gene>
<proteinExistence type="predicted"/>
<accession>D3ABS6</accession>
<dbReference type="AlphaFoldDB" id="D3ABS6"/>
<sequence>MRYNVQKTHEVSLILFMKGVFTMSEKKHHVTSLYERIPAVAELNKVPGFDPRKLLRRTVSRTGNEEVLKLDLRYKKLWFRLAHPHGRLKLNALRITEQLAIFEAGVYLDRSDSEPIGNFTAACTREEISNGHYVKAAQEAALDEALTNAGFGLQFSDICVGRNGERYGSEIPLADVQTVRNDNNVVEPAKIPTRADYRTVTPQTSSTEVKRVTESTSIPEKEERTVTILEADKTLTSEARSDNSGEMDQLPTELMEAVTAESTVKSLKTDTSLPENRAALEPMAQETPQSQVSYTADMPVAEIIKRMTFEEAQNVTVDEGTCSGWTMAEVAERRPPSLKWYVYGYKKNNNILRAAAQIMWDSLNGQKAG</sequence>
<comment type="caution">
    <text evidence="2">The sequence shown here is derived from an EMBL/GenBank/DDBJ whole genome shotgun (WGS) entry which is preliminary data.</text>
</comment>
<dbReference type="EMBL" id="ACIO01000073">
    <property type="protein sequence ID" value="EFD00749.1"/>
    <property type="molecule type" value="Genomic_DNA"/>
</dbReference>
<organism evidence="2 3">
    <name type="scientific">Hungatella hathewayi DSM 13479</name>
    <dbReference type="NCBI Taxonomy" id="566550"/>
    <lineage>
        <taxon>Bacteria</taxon>
        <taxon>Bacillati</taxon>
        <taxon>Bacillota</taxon>
        <taxon>Clostridia</taxon>
        <taxon>Lachnospirales</taxon>
        <taxon>Lachnospiraceae</taxon>
        <taxon>Hungatella</taxon>
    </lineage>
</organism>
<evidence type="ECO:0000256" key="1">
    <source>
        <dbReference type="SAM" id="MobiDB-lite"/>
    </source>
</evidence>
<reference evidence="2 3" key="1">
    <citation type="submission" date="2010-01" db="EMBL/GenBank/DDBJ databases">
        <authorList>
            <person name="Weinstock G."/>
            <person name="Sodergren E."/>
            <person name="Clifton S."/>
            <person name="Fulton L."/>
            <person name="Fulton B."/>
            <person name="Courtney L."/>
            <person name="Fronick C."/>
            <person name="Harrison M."/>
            <person name="Strong C."/>
            <person name="Farmer C."/>
            <person name="Delahaunty K."/>
            <person name="Markovic C."/>
            <person name="Hall O."/>
            <person name="Minx P."/>
            <person name="Tomlinson C."/>
            <person name="Mitreva M."/>
            <person name="Nelson J."/>
            <person name="Hou S."/>
            <person name="Wollam A."/>
            <person name="Pepin K.H."/>
            <person name="Johnson M."/>
            <person name="Bhonagiri V."/>
            <person name="Nash W.E."/>
            <person name="Warren W."/>
            <person name="Chinwalla A."/>
            <person name="Mardis E.R."/>
            <person name="Wilson R.K."/>
        </authorList>
    </citation>
    <scope>NUCLEOTIDE SEQUENCE [LARGE SCALE GENOMIC DNA]</scope>
    <source>
        <strain evidence="2 3">DSM 13479</strain>
    </source>
</reference>
<feature type="compositionally biased region" description="Basic and acidic residues" evidence="1">
    <location>
        <begin position="208"/>
        <end position="221"/>
    </location>
</feature>
<dbReference type="Proteomes" id="UP000004968">
    <property type="component" value="Unassembled WGS sequence"/>
</dbReference>
<dbReference type="HOGENOM" id="CLU_052794_0_0_9"/>
<feature type="region of interest" description="Disordered" evidence="1">
    <location>
        <begin position="201"/>
        <end position="221"/>
    </location>
</feature>